<accession>A0A2N9FDZ2</accession>
<dbReference type="PANTHER" id="PTHR48048:SF30">
    <property type="entry name" value="GLYCOSYLTRANSFERASE"/>
    <property type="match status" value="1"/>
</dbReference>
<dbReference type="AlphaFoldDB" id="A0A2N9FDZ2"/>
<gene>
    <name evidence="6" type="ORF">FSB_LOCUS13003</name>
</gene>
<dbReference type="FunFam" id="3.40.50.2000:FF:000020">
    <property type="entry name" value="Glycosyltransferase"/>
    <property type="match status" value="1"/>
</dbReference>
<evidence type="ECO:0000256" key="1">
    <source>
        <dbReference type="ARBA" id="ARBA00009995"/>
    </source>
</evidence>
<dbReference type="InterPro" id="IPR035595">
    <property type="entry name" value="UDP_glycos_trans_CS"/>
</dbReference>
<dbReference type="InterPro" id="IPR050481">
    <property type="entry name" value="UDP-glycosyltransf_plant"/>
</dbReference>
<sequence length="476" mass="52088">METIVLYPSPGRGHLISMVELGKLILNHHPSLSISIHILVTTPPIHLGSTAPYIASVSATTPSITFHHLPSPSPPLDLTSFPSLEALLFEHLNLTNPHVHHSLLSISQSSSPIRAFIIDAFCTTALKLSISLQIPTYYFFTSSTSCLALFLYLQTIHKNTTKSFKDLNTTLLHVPGLPPIPASHMPDPTLDRTKGSYSSLLDSSSHLPKSAGIIVNSFDSLEPRILEAVSDGLCVLDGPTPPIFCIGPLIASNNNRSGCEVHQCLKWLDTQPSKSVVYLCFGSLGLFSKDQLKEIAVGLERSGQRFLWVVRSPPTQDQSKYFSPPPDPDLDSLLPDGFLDRTKERGLVVKQWVPQVAVLGHEAVVGFVTHCGWNSVLESVCAGVPMVAWPLYAEQRFNKIMLMEELKLALPINEAEERGLVSAAEVEKRVREVVDSSEGKSVRERVMAKKEEAVLATSDGGSSRIALAKLVQSWEK</sequence>
<comment type="similarity">
    <text evidence="1 4">Belongs to the UDP-glycosyltransferase family.</text>
</comment>
<dbReference type="InterPro" id="IPR002213">
    <property type="entry name" value="UDP_glucos_trans"/>
</dbReference>
<dbReference type="CDD" id="cd03784">
    <property type="entry name" value="GT1_Gtf-like"/>
    <property type="match status" value="1"/>
</dbReference>
<organism evidence="6">
    <name type="scientific">Fagus sylvatica</name>
    <name type="common">Beechnut</name>
    <dbReference type="NCBI Taxonomy" id="28930"/>
    <lineage>
        <taxon>Eukaryota</taxon>
        <taxon>Viridiplantae</taxon>
        <taxon>Streptophyta</taxon>
        <taxon>Embryophyta</taxon>
        <taxon>Tracheophyta</taxon>
        <taxon>Spermatophyta</taxon>
        <taxon>Magnoliopsida</taxon>
        <taxon>eudicotyledons</taxon>
        <taxon>Gunneridae</taxon>
        <taxon>Pentapetalae</taxon>
        <taxon>rosids</taxon>
        <taxon>fabids</taxon>
        <taxon>Fagales</taxon>
        <taxon>Fagaceae</taxon>
        <taxon>Fagus</taxon>
    </lineage>
</organism>
<dbReference type="EC" id="2.4.1.-" evidence="5"/>
<proteinExistence type="inferred from homology"/>
<dbReference type="Gene3D" id="3.40.50.2000">
    <property type="entry name" value="Glycogen Phosphorylase B"/>
    <property type="match status" value="2"/>
</dbReference>
<protein>
    <recommendedName>
        <fullName evidence="5">Glycosyltransferase</fullName>
        <ecNumber evidence="5">2.4.1.-</ecNumber>
    </recommendedName>
</protein>
<dbReference type="SUPFAM" id="SSF53756">
    <property type="entry name" value="UDP-Glycosyltransferase/glycogen phosphorylase"/>
    <property type="match status" value="1"/>
</dbReference>
<dbReference type="PROSITE" id="PS00375">
    <property type="entry name" value="UDPGT"/>
    <property type="match status" value="1"/>
</dbReference>
<keyword evidence="3 4" id="KW-0808">Transferase</keyword>
<reference evidence="6" key="1">
    <citation type="submission" date="2018-02" db="EMBL/GenBank/DDBJ databases">
        <authorList>
            <person name="Cohen D.B."/>
            <person name="Kent A.D."/>
        </authorList>
    </citation>
    <scope>NUCLEOTIDE SEQUENCE</scope>
</reference>
<evidence type="ECO:0000256" key="5">
    <source>
        <dbReference type="RuleBase" id="RU362057"/>
    </source>
</evidence>
<dbReference type="FunFam" id="3.40.50.2000:FF:000095">
    <property type="entry name" value="Glycosyltransferase"/>
    <property type="match status" value="1"/>
</dbReference>
<evidence type="ECO:0000313" key="6">
    <source>
        <dbReference type="EMBL" id="SPC85121.1"/>
    </source>
</evidence>
<keyword evidence="2 4" id="KW-0328">Glycosyltransferase</keyword>
<evidence type="ECO:0000256" key="4">
    <source>
        <dbReference type="RuleBase" id="RU003718"/>
    </source>
</evidence>
<dbReference type="EMBL" id="OIVN01000759">
    <property type="protein sequence ID" value="SPC85121.1"/>
    <property type="molecule type" value="Genomic_DNA"/>
</dbReference>
<dbReference type="GO" id="GO:0035251">
    <property type="term" value="F:UDP-glucosyltransferase activity"/>
    <property type="evidence" value="ECO:0007669"/>
    <property type="project" value="InterPro"/>
</dbReference>
<name>A0A2N9FDZ2_FAGSY</name>
<dbReference type="PANTHER" id="PTHR48048">
    <property type="entry name" value="GLYCOSYLTRANSFERASE"/>
    <property type="match status" value="1"/>
</dbReference>
<evidence type="ECO:0000256" key="2">
    <source>
        <dbReference type="ARBA" id="ARBA00022676"/>
    </source>
</evidence>
<evidence type="ECO:0000256" key="3">
    <source>
        <dbReference type="ARBA" id="ARBA00022679"/>
    </source>
</evidence>
<dbReference type="Pfam" id="PF00201">
    <property type="entry name" value="UDPGT"/>
    <property type="match status" value="1"/>
</dbReference>